<keyword evidence="3 6" id="KW-0812">Transmembrane</keyword>
<reference evidence="8 9" key="1">
    <citation type="submission" date="2024-07" db="EMBL/GenBank/DDBJ databases">
        <title>Section-level genome sequencing and comparative genomics of Aspergillus sections Usti and Cavernicolus.</title>
        <authorList>
            <consortium name="Lawrence Berkeley National Laboratory"/>
            <person name="Nybo J.L."/>
            <person name="Vesth T.C."/>
            <person name="Theobald S."/>
            <person name="Frisvad J.C."/>
            <person name="Larsen T.O."/>
            <person name="Kjaerboelling I."/>
            <person name="Rothschild-Mancinelli K."/>
            <person name="Lyhne E.K."/>
            <person name="Kogle M.E."/>
            <person name="Barry K."/>
            <person name="Clum A."/>
            <person name="Na H."/>
            <person name="Ledsgaard L."/>
            <person name="Lin J."/>
            <person name="Lipzen A."/>
            <person name="Kuo A."/>
            <person name="Riley R."/>
            <person name="Mondo S."/>
            <person name="Labutti K."/>
            <person name="Haridas S."/>
            <person name="Pangalinan J."/>
            <person name="Salamov A.A."/>
            <person name="Simmons B.A."/>
            <person name="Magnuson J.K."/>
            <person name="Chen J."/>
            <person name="Drula E."/>
            <person name="Henrissat B."/>
            <person name="Wiebenga A."/>
            <person name="Lubbers R.J."/>
            <person name="Gomes A.C."/>
            <person name="Makela M.R."/>
            <person name="Stajich J."/>
            <person name="Grigoriev I.V."/>
            <person name="Mortensen U.H."/>
            <person name="De Vries R.P."/>
            <person name="Baker S.E."/>
            <person name="Andersen M.R."/>
        </authorList>
    </citation>
    <scope>NUCLEOTIDE SEQUENCE [LARGE SCALE GENOMIC DNA]</scope>
    <source>
        <strain evidence="8 9">CBS 123904</strain>
    </source>
</reference>
<dbReference type="PROSITE" id="PS00217">
    <property type="entry name" value="SUGAR_TRANSPORT_2"/>
    <property type="match status" value="1"/>
</dbReference>
<evidence type="ECO:0000313" key="9">
    <source>
        <dbReference type="Proteomes" id="UP001610446"/>
    </source>
</evidence>
<sequence>MELQDNDNNKTKAAEVEDINTSDKSTLATGIEGKDETILETVKREPWAVLWCCYAIWVVLVVAFDFAAPSAILSVPQFRKDFGYYYEGNYVLPAKWQSAYSGAPVASGVIGSFLSGWLADKIGKKLMITIAYVLILAGISIEMVATTNPIFFVAKFIIGFAIGIGLAVSFSYIGEVAPLKLRGIIAAAGGLAFIVAQLTVAIIQNGISARNDRWAYRGIFVAQYGITFFGIVFLPFMPESPYWLVSRENDAKTTRSLRRLGYSPTDITKHIADMKITLEKARQETSTTSYLECFRKSNLRRTIIAVAPLFIQNISGYYFVGSYLTYYAQLVGYSTHASFIISILAQVASFIGCVISCFLIDRVGRRALNIWGLGTMTVVMFVAGGLGTTTNFACLKGVVALFIVFEFIYFVTIGATGFVSLAEIATPRLRTKTAALGILVQNAIVCVLAFVIPYLFNPDKGNLGGKTGFIFGFLALVSTVYLFLYHPETAGRSYREIDEMFITRVNAREFKGYVTEAEVLDRREVGQVSA</sequence>
<dbReference type="Proteomes" id="UP001610446">
    <property type="component" value="Unassembled WGS sequence"/>
</dbReference>
<evidence type="ECO:0000256" key="1">
    <source>
        <dbReference type="ARBA" id="ARBA00004141"/>
    </source>
</evidence>
<keyword evidence="4 6" id="KW-1133">Transmembrane helix</keyword>
<dbReference type="InterPro" id="IPR005829">
    <property type="entry name" value="Sugar_transporter_CS"/>
</dbReference>
<feature type="transmembrane region" description="Helical" evidence="6">
    <location>
        <begin position="215"/>
        <end position="237"/>
    </location>
</feature>
<dbReference type="PANTHER" id="PTHR48022:SF22">
    <property type="entry name" value="MAJOR FACILITATOR SUPERFAMILY (MFS) PROFILE DOMAIN-CONTAINING PROTEIN"/>
    <property type="match status" value="1"/>
</dbReference>
<dbReference type="Gene3D" id="1.20.1250.20">
    <property type="entry name" value="MFS general substrate transporter like domains"/>
    <property type="match status" value="1"/>
</dbReference>
<evidence type="ECO:0000256" key="3">
    <source>
        <dbReference type="ARBA" id="ARBA00022692"/>
    </source>
</evidence>
<feature type="transmembrane region" description="Helical" evidence="6">
    <location>
        <begin position="339"/>
        <end position="360"/>
    </location>
</feature>
<name>A0ABR4JFN4_9EURO</name>
<keyword evidence="9" id="KW-1185">Reference proteome</keyword>
<dbReference type="InterPro" id="IPR020846">
    <property type="entry name" value="MFS_dom"/>
</dbReference>
<comment type="caution">
    <text evidence="8">The sequence shown here is derived from an EMBL/GenBank/DDBJ whole genome shotgun (WGS) entry which is preliminary data.</text>
</comment>
<protein>
    <submittedName>
        <fullName evidence="8">General substrate transporter</fullName>
    </submittedName>
</protein>
<feature type="transmembrane region" description="Helical" evidence="6">
    <location>
        <begin position="99"/>
        <end position="119"/>
    </location>
</feature>
<evidence type="ECO:0000259" key="7">
    <source>
        <dbReference type="PROSITE" id="PS50850"/>
    </source>
</evidence>
<keyword evidence="5 6" id="KW-0472">Membrane</keyword>
<comment type="subcellular location">
    <subcellularLocation>
        <location evidence="1">Membrane</location>
        <topology evidence="1">Multi-pass membrane protein</topology>
    </subcellularLocation>
</comment>
<feature type="transmembrane region" description="Helical" evidence="6">
    <location>
        <begin position="184"/>
        <end position="203"/>
    </location>
</feature>
<dbReference type="EMBL" id="JBFXLU010000144">
    <property type="protein sequence ID" value="KAL2838532.1"/>
    <property type="molecule type" value="Genomic_DNA"/>
</dbReference>
<feature type="transmembrane region" description="Helical" evidence="6">
    <location>
        <begin position="434"/>
        <end position="456"/>
    </location>
</feature>
<feature type="transmembrane region" description="Helical" evidence="6">
    <location>
        <begin position="150"/>
        <end position="172"/>
    </location>
</feature>
<evidence type="ECO:0000313" key="8">
    <source>
        <dbReference type="EMBL" id="KAL2838532.1"/>
    </source>
</evidence>
<feature type="transmembrane region" description="Helical" evidence="6">
    <location>
        <begin position="302"/>
        <end position="319"/>
    </location>
</feature>
<dbReference type="PANTHER" id="PTHR48022">
    <property type="entry name" value="PLASTIDIC GLUCOSE TRANSPORTER 4"/>
    <property type="match status" value="1"/>
</dbReference>
<evidence type="ECO:0000256" key="2">
    <source>
        <dbReference type="ARBA" id="ARBA00010992"/>
    </source>
</evidence>
<dbReference type="SUPFAM" id="SSF103473">
    <property type="entry name" value="MFS general substrate transporter"/>
    <property type="match status" value="1"/>
</dbReference>
<dbReference type="PROSITE" id="PS50850">
    <property type="entry name" value="MFS"/>
    <property type="match status" value="1"/>
</dbReference>
<comment type="similarity">
    <text evidence="2">Belongs to the major facilitator superfamily. Sugar transporter (TC 2.A.1.1) family.</text>
</comment>
<evidence type="ECO:0000256" key="5">
    <source>
        <dbReference type="ARBA" id="ARBA00023136"/>
    </source>
</evidence>
<gene>
    <name evidence="8" type="ORF">BJY01DRAFT_237434</name>
</gene>
<dbReference type="Pfam" id="PF00083">
    <property type="entry name" value="Sugar_tr"/>
    <property type="match status" value="1"/>
</dbReference>
<feature type="transmembrane region" description="Helical" evidence="6">
    <location>
        <begin position="48"/>
        <end position="72"/>
    </location>
</feature>
<feature type="transmembrane region" description="Helical" evidence="6">
    <location>
        <begin position="126"/>
        <end position="144"/>
    </location>
</feature>
<feature type="transmembrane region" description="Helical" evidence="6">
    <location>
        <begin position="468"/>
        <end position="485"/>
    </location>
</feature>
<organism evidence="8 9">
    <name type="scientific">Aspergillus pseudoustus</name>
    <dbReference type="NCBI Taxonomy" id="1810923"/>
    <lineage>
        <taxon>Eukaryota</taxon>
        <taxon>Fungi</taxon>
        <taxon>Dikarya</taxon>
        <taxon>Ascomycota</taxon>
        <taxon>Pezizomycotina</taxon>
        <taxon>Eurotiomycetes</taxon>
        <taxon>Eurotiomycetidae</taxon>
        <taxon>Eurotiales</taxon>
        <taxon>Aspergillaceae</taxon>
        <taxon>Aspergillus</taxon>
        <taxon>Aspergillus subgen. Nidulantes</taxon>
    </lineage>
</organism>
<accession>A0ABR4JFN4</accession>
<evidence type="ECO:0000256" key="4">
    <source>
        <dbReference type="ARBA" id="ARBA00022989"/>
    </source>
</evidence>
<feature type="transmembrane region" description="Helical" evidence="6">
    <location>
        <begin position="367"/>
        <end position="386"/>
    </location>
</feature>
<dbReference type="InterPro" id="IPR050360">
    <property type="entry name" value="MFS_Sugar_Transporters"/>
</dbReference>
<dbReference type="InterPro" id="IPR036259">
    <property type="entry name" value="MFS_trans_sf"/>
</dbReference>
<feature type="domain" description="Major facilitator superfamily (MFS) profile" evidence="7">
    <location>
        <begin position="51"/>
        <end position="490"/>
    </location>
</feature>
<dbReference type="InterPro" id="IPR005828">
    <property type="entry name" value="MFS_sugar_transport-like"/>
</dbReference>
<proteinExistence type="inferred from homology"/>
<evidence type="ECO:0000256" key="6">
    <source>
        <dbReference type="SAM" id="Phobius"/>
    </source>
</evidence>
<feature type="transmembrane region" description="Helical" evidence="6">
    <location>
        <begin position="398"/>
        <end position="422"/>
    </location>
</feature>